<dbReference type="Pfam" id="PF00849">
    <property type="entry name" value="PseudoU_synth_2"/>
    <property type="match status" value="1"/>
</dbReference>
<evidence type="ECO:0000256" key="1">
    <source>
        <dbReference type="ARBA" id="ARBA00008348"/>
    </source>
</evidence>
<accession>A0ABW5NFF5</accession>
<feature type="domain" description="Pseudouridine synthase RsuA/RluA-like" evidence="4">
    <location>
        <begin position="5"/>
        <end position="157"/>
    </location>
</feature>
<keyword evidence="6" id="KW-1185">Reference proteome</keyword>
<evidence type="ECO:0000256" key="2">
    <source>
        <dbReference type="ARBA" id="ARBA00023235"/>
    </source>
</evidence>
<dbReference type="RefSeq" id="WP_378255114.1">
    <property type="nucleotide sequence ID" value="NZ_JBHSJV010000001.1"/>
</dbReference>
<reference evidence="6" key="1">
    <citation type="journal article" date="2019" name="Int. J. Syst. Evol. Microbiol.">
        <title>The Global Catalogue of Microorganisms (GCM) 10K type strain sequencing project: providing services to taxonomists for standard genome sequencing and annotation.</title>
        <authorList>
            <consortium name="The Broad Institute Genomics Platform"/>
            <consortium name="The Broad Institute Genome Sequencing Center for Infectious Disease"/>
            <person name="Wu L."/>
            <person name="Ma J."/>
        </authorList>
    </citation>
    <scope>NUCLEOTIDE SEQUENCE [LARGE SCALE GENOMIC DNA]</scope>
    <source>
        <strain evidence="6">KCTC 42423</strain>
    </source>
</reference>
<dbReference type="PROSITE" id="PS01149">
    <property type="entry name" value="PSI_RSU"/>
    <property type="match status" value="1"/>
</dbReference>
<dbReference type="InterPro" id="IPR020103">
    <property type="entry name" value="PsdUridine_synth_cat_dom_sf"/>
</dbReference>
<dbReference type="Proteomes" id="UP001597459">
    <property type="component" value="Unassembled WGS sequence"/>
</dbReference>
<dbReference type="NCBIfam" id="TIGR00093">
    <property type="entry name" value="pseudouridine synthase"/>
    <property type="match status" value="1"/>
</dbReference>
<comment type="similarity">
    <text evidence="1 3">Belongs to the pseudouridine synthase RsuA family.</text>
</comment>
<dbReference type="InterPro" id="IPR018496">
    <property type="entry name" value="PsdUridine_synth_RsuA/RluB_CS"/>
</dbReference>
<comment type="caution">
    <text evidence="5">The sequence shown here is derived from an EMBL/GenBank/DDBJ whole genome shotgun (WGS) entry which is preliminary data.</text>
</comment>
<name>A0ABW5NFF5_9FLAO</name>
<dbReference type="PANTHER" id="PTHR47683">
    <property type="entry name" value="PSEUDOURIDINE SYNTHASE FAMILY PROTEIN-RELATED"/>
    <property type="match status" value="1"/>
</dbReference>
<dbReference type="PANTHER" id="PTHR47683:SF2">
    <property type="entry name" value="RNA-BINDING S4 DOMAIN-CONTAINING PROTEIN"/>
    <property type="match status" value="1"/>
</dbReference>
<dbReference type="EMBL" id="JBHULX010000039">
    <property type="protein sequence ID" value="MFD2592928.1"/>
    <property type="molecule type" value="Genomic_DNA"/>
</dbReference>
<dbReference type="InterPro" id="IPR050343">
    <property type="entry name" value="RsuA_PseudoU_synthase"/>
</dbReference>
<evidence type="ECO:0000313" key="5">
    <source>
        <dbReference type="EMBL" id="MFD2592928.1"/>
    </source>
</evidence>
<dbReference type="InterPro" id="IPR000748">
    <property type="entry name" value="PsdUridine_synth_RsuA/RluB/E/F"/>
</dbReference>
<evidence type="ECO:0000259" key="4">
    <source>
        <dbReference type="Pfam" id="PF00849"/>
    </source>
</evidence>
<dbReference type="Gene3D" id="3.30.70.1560">
    <property type="entry name" value="Alpha-L RNA-binding motif"/>
    <property type="match status" value="1"/>
</dbReference>
<keyword evidence="2 3" id="KW-0413">Isomerase</keyword>
<dbReference type="InterPro" id="IPR020094">
    <property type="entry name" value="TruA/RsuA/RluB/E/F_N"/>
</dbReference>
<dbReference type="InterPro" id="IPR006145">
    <property type="entry name" value="PsdUridine_synth_RsuA/RluA"/>
</dbReference>
<dbReference type="SUPFAM" id="SSF55120">
    <property type="entry name" value="Pseudouridine synthase"/>
    <property type="match status" value="1"/>
</dbReference>
<dbReference type="Gene3D" id="3.30.70.580">
    <property type="entry name" value="Pseudouridine synthase I, catalytic domain, N-terminal subdomain"/>
    <property type="match status" value="1"/>
</dbReference>
<protein>
    <recommendedName>
        <fullName evidence="3">Pseudouridine synthase</fullName>
        <ecNumber evidence="3">5.4.99.-</ecNumber>
    </recommendedName>
</protein>
<proteinExistence type="inferred from homology"/>
<sequence>MKHQHYILYKPYGYLSQFISNDSKQQRKKFLGNLYDFPNGTMAIGRLDEKSEGLLFLTTDGSFSNHICSHKIEKEYYAQLNGVITQDAISELEKGVEIGFNGKKYTTNPCRVKLLPTPPSLPDTIQKIRDDRHGPTSWISITLQEGKFRQVRKMTSAVGYPTLRLARVRIGKIRIEKMTAGEVIHSPSLHEII</sequence>
<organism evidence="5 6">
    <name type="scientific">Aquimarina hainanensis</name>
    <dbReference type="NCBI Taxonomy" id="1578017"/>
    <lineage>
        <taxon>Bacteria</taxon>
        <taxon>Pseudomonadati</taxon>
        <taxon>Bacteroidota</taxon>
        <taxon>Flavobacteriia</taxon>
        <taxon>Flavobacteriales</taxon>
        <taxon>Flavobacteriaceae</taxon>
        <taxon>Aquimarina</taxon>
    </lineage>
</organism>
<evidence type="ECO:0000256" key="3">
    <source>
        <dbReference type="RuleBase" id="RU003887"/>
    </source>
</evidence>
<evidence type="ECO:0000313" key="6">
    <source>
        <dbReference type="Proteomes" id="UP001597459"/>
    </source>
</evidence>
<gene>
    <name evidence="5" type="ORF">ACFSTE_18970</name>
</gene>
<dbReference type="InterPro" id="IPR042092">
    <property type="entry name" value="PsdUridine_s_RsuA/RluB/E/F_cat"/>
</dbReference>
<dbReference type="EC" id="5.4.99.-" evidence="3"/>